<name>A0A0D7F1S2_RHOPL</name>
<sequence>MPKQERPAGKSGARKVAKAGFVLGHARFSKISAVEGIRLSPAMKERAADAKQQGLSADEYRRTIVQSHRKG</sequence>
<protein>
    <submittedName>
        <fullName evidence="1">Uncharacterized protein</fullName>
    </submittedName>
</protein>
<dbReference type="OrthoDB" id="8255609at2"/>
<gene>
    <name evidence="1" type="ORF">OO17_07595</name>
</gene>
<organism evidence="1 2">
    <name type="scientific">Rhodopseudomonas palustris</name>
    <dbReference type="NCBI Taxonomy" id="1076"/>
    <lineage>
        <taxon>Bacteria</taxon>
        <taxon>Pseudomonadati</taxon>
        <taxon>Pseudomonadota</taxon>
        <taxon>Alphaproteobacteria</taxon>
        <taxon>Hyphomicrobiales</taxon>
        <taxon>Nitrobacteraceae</taxon>
        <taxon>Rhodopseudomonas</taxon>
    </lineage>
</organism>
<proteinExistence type="predicted"/>
<dbReference type="EMBL" id="JXXE01000147">
    <property type="protein sequence ID" value="KIZ45662.1"/>
    <property type="molecule type" value="Genomic_DNA"/>
</dbReference>
<accession>A0A0D7F1S2</accession>
<dbReference type="AlphaFoldDB" id="A0A0D7F1S2"/>
<reference evidence="1 2" key="1">
    <citation type="submission" date="2014-11" db="EMBL/GenBank/DDBJ databases">
        <title>Genomics and ecophysiology of heterotrophic nitrogen fixing bacteria isolated from estuarine surface water.</title>
        <authorList>
            <person name="Bentzon-Tilia M."/>
            <person name="Severin I."/>
            <person name="Hansen L.H."/>
            <person name="Riemann L."/>
        </authorList>
    </citation>
    <scope>NUCLEOTIDE SEQUENCE [LARGE SCALE GENOMIC DNA]</scope>
    <source>
        <strain evidence="1 2">BAL398</strain>
    </source>
</reference>
<comment type="caution">
    <text evidence="1">The sequence shown here is derived from an EMBL/GenBank/DDBJ whole genome shotgun (WGS) entry which is preliminary data.</text>
</comment>
<evidence type="ECO:0000313" key="2">
    <source>
        <dbReference type="Proteomes" id="UP000032515"/>
    </source>
</evidence>
<evidence type="ECO:0000313" key="1">
    <source>
        <dbReference type="EMBL" id="KIZ45662.1"/>
    </source>
</evidence>
<dbReference type="PATRIC" id="fig|1076.23.peg.739"/>
<dbReference type="Proteomes" id="UP000032515">
    <property type="component" value="Unassembled WGS sequence"/>
</dbReference>